<gene>
    <name evidence="3" type="ORF">SAMN02745129_0120</name>
</gene>
<keyword evidence="4" id="KW-1185">Reference proteome</keyword>
<dbReference type="Proteomes" id="UP000184268">
    <property type="component" value="Unassembled WGS sequence"/>
</dbReference>
<feature type="compositionally biased region" description="Pro residues" evidence="1">
    <location>
        <begin position="27"/>
        <end position="38"/>
    </location>
</feature>
<sequence length="697" mass="78181">MKTRMLLATILGLAGCGGSGSDNETPTPTPTPEPPPPPTITWTVQGQVDQLSGGTIDLLLLTGAGEDTRMTGFSSTIDEEGQFEVAIEEFQEGDLDPQSWVVLRAQGEGDQAHIAWASHIATLQEAMENSGEDLILNHDEQARVHLTPLTTAHYLMTGRFQQELNSVEQLDQLATHTDPEQAVTLAAYLDLTAQQQLLPMDEGQTLLTLFDLTMPYHSAQAQLEAMDGYGTEQWQEQVVPLITQSIEAQLERHGMPLAITPDAPQLFSPASQYGWLAEQATVLQLDEEGNGSLDETNTSKHLFPTTVSMMSSSGSTLTLENQKEDYWSGFMLRYALIDQRFGEDVEAVLWEHINNSASDQVVIHFRPLSESFSRLDLAPWVVHRSLTELEVEPALYDPPFDWQGTNPVALEEEIFYRVILSPQSEVPFEAVGNWALNLPIENEFGNISWFSQRLVTLTDDGNVLFEDGTPYGSYSAAEGVLSVQSLDGWQLTYTPLQGEAPLLNALQHAQRDEVEHRLVALMAQQVETDTPWGVELEQELPLVLASYPLAWIADRWQGELLNFDYLWTYRFLADGTFHYISDDQIDDLDVFVSGHASSSNIYSWSRDDSGKVQIERRWDYAEGVVYERHWWPLSVTPDGYQVILESETAYEDQDRDGVADTAEIYFAPRINFLRPMNLKDYPEAYQNSLIQGTLPVH</sequence>
<keyword evidence="2" id="KW-0732">Signal</keyword>
<name>A0A1M5ZAR3_9GAMM</name>
<evidence type="ECO:0008006" key="5">
    <source>
        <dbReference type="Google" id="ProtNLM"/>
    </source>
</evidence>
<proteinExistence type="predicted"/>
<feature type="region of interest" description="Disordered" evidence="1">
    <location>
        <begin position="14"/>
        <end position="38"/>
    </location>
</feature>
<evidence type="ECO:0000256" key="1">
    <source>
        <dbReference type="SAM" id="MobiDB-lite"/>
    </source>
</evidence>
<organism evidence="3 4">
    <name type="scientific">Ferrimonas marina</name>
    <dbReference type="NCBI Taxonomy" id="299255"/>
    <lineage>
        <taxon>Bacteria</taxon>
        <taxon>Pseudomonadati</taxon>
        <taxon>Pseudomonadota</taxon>
        <taxon>Gammaproteobacteria</taxon>
        <taxon>Alteromonadales</taxon>
        <taxon>Ferrimonadaceae</taxon>
        <taxon>Ferrimonas</taxon>
    </lineage>
</organism>
<protein>
    <recommendedName>
        <fullName evidence="5">Lipoprotein</fullName>
    </recommendedName>
</protein>
<dbReference type="RefSeq" id="WP_143165829.1">
    <property type="nucleotide sequence ID" value="NZ_FQXG01000010.1"/>
</dbReference>
<accession>A0A1M5ZAR3</accession>
<evidence type="ECO:0000313" key="3">
    <source>
        <dbReference type="EMBL" id="SHI21331.1"/>
    </source>
</evidence>
<dbReference type="OrthoDB" id="5378341at2"/>
<evidence type="ECO:0000313" key="4">
    <source>
        <dbReference type="Proteomes" id="UP000184268"/>
    </source>
</evidence>
<dbReference type="AlphaFoldDB" id="A0A1M5ZAR3"/>
<dbReference type="PROSITE" id="PS51257">
    <property type="entry name" value="PROKAR_LIPOPROTEIN"/>
    <property type="match status" value="1"/>
</dbReference>
<feature type="chain" id="PRO_5012025309" description="Lipoprotein" evidence="2">
    <location>
        <begin position="22"/>
        <end position="697"/>
    </location>
</feature>
<dbReference type="STRING" id="299255.SAMN02745129_0120"/>
<feature type="signal peptide" evidence="2">
    <location>
        <begin position="1"/>
        <end position="21"/>
    </location>
</feature>
<reference evidence="3 4" key="1">
    <citation type="submission" date="2016-11" db="EMBL/GenBank/DDBJ databases">
        <authorList>
            <person name="Jaros S."/>
            <person name="Januszkiewicz K."/>
            <person name="Wedrychowicz H."/>
        </authorList>
    </citation>
    <scope>NUCLEOTIDE SEQUENCE [LARGE SCALE GENOMIC DNA]</scope>
    <source>
        <strain evidence="3 4">DSM 16917</strain>
    </source>
</reference>
<dbReference type="EMBL" id="FQXG01000010">
    <property type="protein sequence ID" value="SHI21331.1"/>
    <property type="molecule type" value="Genomic_DNA"/>
</dbReference>
<evidence type="ECO:0000256" key="2">
    <source>
        <dbReference type="SAM" id="SignalP"/>
    </source>
</evidence>